<feature type="active site" evidence="13">
    <location>
        <position position="115"/>
    </location>
</feature>
<evidence type="ECO:0000256" key="12">
    <source>
        <dbReference type="ARBA" id="ARBA00034000"/>
    </source>
</evidence>
<evidence type="ECO:0000313" key="18">
    <source>
        <dbReference type="EMBL" id="MBS4222303.1"/>
    </source>
</evidence>
<evidence type="ECO:0000256" key="13">
    <source>
        <dbReference type="PIRSR" id="PIRSR618044-1"/>
    </source>
</evidence>
<dbReference type="SUPFAM" id="SSF69189">
    <property type="entry name" value="Penicillin-binding protein associated domain"/>
    <property type="match status" value="1"/>
</dbReference>
<feature type="active site" description="Acyl-ester intermediate" evidence="13">
    <location>
        <position position="60"/>
    </location>
</feature>
<evidence type="ECO:0000256" key="4">
    <source>
        <dbReference type="ARBA" id="ARBA00012448"/>
    </source>
</evidence>
<dbReference type="Proteomes" id="UP000676456">
    <property type="component" value="Unassembled WGS sequence"/>
</dbReference>
<accession>A0A942UP51</accession>
<dbReference type="SUPFAM" id="SSF56601">
    <property type="entry name" value="beta-lactamase/transpeptidase-like"/>
    <property type="match status" value="1"/>
</dbReference>
<protein>
    <recommendedName>
        <fullName evidence="4">serine-type D-Ala-D-Ala carboxypeptidase</fullName>
        <ecNumber evidence="4">3.4.16.4</ecNumber>
    </recommendedName>
</protein>
<dbReference type="Gene3D" id="3.40.710.10">
    <property type="entry name" value="DD-peptidase/beta-lactamase superfamily"/>
    <property type="match status" value="1"/>
</dbReference>
<evidence type="ECO:0000259" key="17">
    <source>
        <dbReference type="Pfam" id="PF07943"/>
    </source>
</evidence>
<name>A0A942UP51_9BACI</name>
<dbReference type="Pfam" id="PF00768">
    <property type="entry name" value="Peptidase_S11"/>
    <property type="match status" value="1"/>
</dbReference>
<dbReference type="Gene3D" id="2.30.140.30">
    <property type="match status" value="1"/>
</dbReference>
<dbReference type="GO" id="GO:0008360">
    <property type="term" value="P:regulation of cell shape"/>
    <property type="evidence" value="ECO:0007669"/>
    <property type="project" value="UniProtKB-KW"/>
</dbReference>
<proteinExistence type="inferred from homology"/>
<dbReference type="InterPro" id="IPR012338">
    <property type="entry name" value="Beta-lactam/transpept-like"/>
</dbReference>
<dbReference type="Pfam" id="PF07943">
    <property type="entry name" value="PBP5_C"/>
    <property type="match status" value="1"/>
</dbReference>
<keyword evidence="19" id="KW-1185">Reference proteome</keyword>
<organism evidence="18 19">
    <name type="scientific">Lederbergia citrea</name>
    <dbReference type="NCBI Taxonomy" id="2833581"/>
    <lineage>
        <taxon>Bacteria</taxon>
        <taxon>Bacillati</taxon>
        <taxon>Bacillota</taxon>
        <taxon>Bacilli</taxon>
        <taxon>Bacillales</taxon>
        <taxon>Bacillaceae</taxon>
        <taxon>Lederbergia</taxon>
    </lineage>
</organism>
<gene>
    <name evidence="18" type="ORF">KHA91_05965</name>
</gene>
<evidence type="ECO:0000256" key="8">
    <source>
        <dbReference type="ARBA" id="ARBA00022801"/>
    </source>
</evidence>
<evidence type="ECO:0000313" key="19">
    <source>
        <dbReference type="Proteomes" id="UP000676456"/>
    </source>
</evidence>
<dbReference type="AlphaFoldDB" id="A0A942UP51"/>
<keyword evidence="10" id="KW-0573">Peptidoglycan synthesis</keyword>
<dbReference type="PANTHER" id="PTHR21581">
    <property type="entry name" value="D-ALANYL-D-ALANINE CARBOXYPEPTIDASE"/>
    <property type="match status" value="1"/>
</dbReference>
<dbReference type="GO" id="GO:0006508">
    <property type="term" value="P:proteolysis"/>
    <property type="evidence" value="ECO:0007669"/>
    <property type="project" value="UniProtKB-KW"/>
</dbReference>
<evidence type="ECO:0000256" key="5">
    <source>
        <dbReference type="ARBA" id="ARBA00022645"/>
    </source>
</evidence>
<evidence type="ECO:0000256" key="7">
    <source>
        <dbReference type="ARBA" id="ARBA00022729"/>
    </source>
</evidence>
<comment type="function">
    <text evidence="1">Removes C-terminal D-alanyl residues from sugar-peptide cell wall precursors.</text>
</comment>
<evidence type="ECO:0000256" key="6">
    <source>
        <dbReference type="ARBA" id="ARBA00022670"/>
    </source>
</evidence>
<keyword evidence="7" id="KW-0732">Signal</keyword>
<dbReference type="GO" id="GO:0009002">
    <property type="term" value="F:serine-type D-Ala-D-Ala carboxypeptidase activity"/>
    <property type="evidence" value="ECO:0007669"/>
    <property type="project" value="UniProtKB-EC"/>
</dbReference>
<comment type="pathway">
    <text evidence="2">Cell wall biogenesis; peptidoglycan biosynthesis.</text>
</comment>
<comment type="catalytic activity">
    <reaction evidence="12">
        <text>Preferential cleavage: (Ac)2-L-Lys-D-Ala-|-D-Ala. Also transpeptidation of peptidyl-alanyl moieties that are N-acyl substituents of D-alanine.</text>
        <dbReference type="EC" id="3.4.16.4"/>
    </reaction>
</comment>
<comment type="similarity">
    <text evidence="3 15">Belongs to the peptidase S11 family.</text>
</comment>
<reference evidence="18 19" key="1">
    <citation type="submission" date="2021-05" db="EMBL/GenBank/DDBJ databases">
        <title>Novel Bacillus species.</title>
        <authorList>
            <person name="Liu G."/>
        </authorList>
    </citation>
    <scope>NUCLEOTIDE SEQUENCE [LARGE SCALE GENOMIC DNA]</scope>
    <source>
        <strain evidence="18 19">FJAT-49682</strain>
    </source>
</reference>
<evidence type="ECO:0000256" key="9">
    <source>
        <dbReference type="ARBA" id="ARBA00022960"/>
    </source>
</evidence>
<dbReference type="EC" id="3.4.16.4" evidence="4"/>
<feature type="binding site" evidence="14">
    <location>
        <position position="222"/>
    </location>
    <ligand>
        <name>substrate</name>
    </ligand>
</feature>
<evidence type="ECO:0000256" key="10">
    <source>
        <dbReference type="ARBA" id="ARBA00022984"/>
    </source>
</evidence>
<dbReference type="InterPro" id="IPR001967">
    <property type="entry name" value="Peptidase_S11_N"/>
</dbReference>
<evidence type="ECO:0000256" key="15">
    <source>
        <dbReference type="RuleBase" id="RU004016"/>
    </source>
</evidence>
<comment type="caution">
    <text evidence="18">The sequence shown here is derived from an EMBL/GenBank/DDBJ whole genome shotgun (WGS) entry which is preliminary data.</text>
</comment>
<dbReference type="GO" id="GO:0071555">
    <property type="term" value="P:cell wall organization"/>
    <property type="evidence" value="ECO:0007669"/>
    <property type="project" value="UniProtKB-KW"/>
</dbReference>
<sequence>MIAKRKIVFISLALTLLLAILLPKSTYAFSVSSSGAVLMEQNSGRVLYEKNPHEKRRIASITKIMTAIIAIESGKMNETVKVSKEAVYTEGSSIYLQPGERIKLEDLVYGLMLRSGNDAARAIAEHVGGSLEGFVYMMNQKAEELGMSNTVFANPHGLDDHKNHYSTPYDMALLTRYAMLNDTYRTISGTKVYKFSRDKGPQSWTNKNRLLTEKYKYCTGGKTGFTKRAGRTLVSTAARNGTELIAVTLDGSDDWDDHIAMYELGFNSYPIHTVMNEGPISINLKGTKNKNLYLKESIYYPLSKEEEDEVRIEYKLLQEEKLAKITEGQVGIAILYFHDEPIKRVPIYMEKIEKKETWWQKLQNLLFGQTGVMHND</sequence>
<keyword evidence="5 18" id="KW-0121">Carboxypeptidase</keyword>
<keyword evidence="11" id="KW-0961">Cell wall biogenesis/degradation</keyword>
<keyword evidence="8" id="KW-0378">Hydrolase</keyword>
<feature type="domain" description="Peptidase S11 D-Ala-D-Ala carboxypeptidase A C-terminal" evidence="17">
    <location>
        <begin position="288"/>
        <end position="351"/>
    </location>
</feature>
<evidence type="ECO:0000256" key="11">
    <source>
        <dbReference type="ARBA" id="ARBA00023316"/>
    </source>
</evidence>
<keyword evidence="6" id="KW-0645">Protease</keyword>
<feature type="active site" description="Proton acceptor" evidence="13">
    <location>
        <position position="63"/>
    </location>
</feature>
<dbReference type="PANTHER" id="PTHR21581:SF33">
    <property type="entry name" value="D-ALANYL-D-ALANINE CARBOXYPEPTIDASE DACB"/>
    <property type="match status" value="1"/>
</dbReference>
<keyword evidence="9" id="KW-0133">Cell shape</keyword>
<evidence type="ECO:0000256" key="1">
    <source>
        <dbReference type="ARBA" id="ARBA00003217"/>
    </source>
</evidence>
<evidence type="ECO:0000259" key="16">
    <source>
        <dbReference type="Pfam" id="PF00768"/>
    </source>
</evidence>
<dbReference type="InterPro" id="IPR015956">
    <property type="entry name" value="Peniciliin-bd_prot_C_sf"/>
</dbReference>
<dbReference type="EMBL" id="JAGYPN010000001">
    <property type="protein sequence ID" value="MBS4222303.1"/>
    <property type="molecule type" value="Genomic_DNA"/>
</dbReference>
<evidence type="ECO:0000256" key="3">
    <source>
        <dbReference type="ARBA" id="ARBA00007164"/>
    </source>
</evidence>
<dbReference type="InterPro" id="IPR012907">
    <property type="entry name" value="Peptidase_S11_C"/>
</dbReference>
<dbReference type="RefSeq" id="WP_213097257.1">
    <property type="nucleotide sequence ID" value="NZ_JAGYPH010000001.1"/>
</dbReference>
<evidence type="ECO:0000256" key="2">
    <source>
        <dbReference type="ARBA" id="ARBA00004752"/>
    </source>
</evidence>
<dbReference type="PRINTS" id="PR00725">
    <property type="entry name" value="DADACBPTASE1"/>
</dbReference>
<dbReference type="GO" id="GO:0009252">
    <property type="term" value="P:peptidoglycan biosynthetic process"/>
    <property type="evidence" value="ECO:0007669"/>
    <property type="project" value="UniProtKB-KW"/>
</dbReference>
<feature type="domain" description="Peptidase S11 D-alanyl-D-alanine carboxypeptidase A N-terminal" evidence="16">
    <location>
        <begin position="29"/>
        <end position="251"/>
    </location>
</feature>
<dbReference type="InterPro" id="IPR018044">
    <property type="entry name" value="Peptidase_S11"/>
</dbReference>
<evidence type="ECO:0000256" key="14">
    <source>
        <dbReference type="PIRSR" id="PIRSR618044-2"/>
    </source>
</evidence>